<proteinExistence type="inferred from homology"/>
<keyword evidence="4" id="KW-1185">Reference proteome</keyword>
<dbReference type="InterPro" id="IPR000215">
    <property type="entry name" value="Serpin_fam"/>
</dbReference>
<reference evidence="3 4" key="1">
    <citation type="submission" date="2018-10" db="EMBL/GenBank/DDBJ databases">
        <title>A high-quality apple genome assembly.</title>
        <authorList>
            <person name="Hu J."/>
        </authorList>
    </citation>
    <scope>NUCLEOTIDE SEQUENCE [LARGE SCALE GENOMIC DNA]</scope>
    <source>
        <strain evidence="4">cv. HFTH1</strain>
        <tissue evidence="3">Young leaf</tissue>
    </source>
</reference>
<dbReference type="InterPro" id="IPR023796">
    <property type="entry name" value="Serpin_dom"/>
</dbReference>
<dbReference type="AlphaFoldDB" id="A0A498JPL2"/>
<dbReference type="STRING" id="3750.A0A498JPL2"/>
<protein>
    <recommendedName>
        <fullName evidence="2">Serpin domain-containing protein</fullName>
    </recommendedName>
</protein>
<dbReference type="PANTHER" id="PTHR11461:SF211">
    <property type="entry name" value="GH10112P-RELATED"/>
    <property type="match status" value="1"/>
</dbReference>
<gene>
    <name evidence="3" type="ORF">DVH24_035664</name>
</gene>
<dbReference type="Gene3D" id="3.30.497.10">
    <property type="entry name" value="Antithrombin, subunit I, domain 2"/>
    <property type="match status" value="1"/>
</dbReference>
<comment type="caution">
    <text evidence="3">The sequence shown here is derived from an EMBL/GenBank/DDBJ whole genome shotgun (WGS) entry which is preliminary data.</text>
</comment>
<evidence type="ECO:0000313" key="4">
    <source>
        <dbReference type="Proteomes" id="UP000290289"/>
    </source>
</evidence>
<comment type="similarity">
    <text evidence="1">Belongs to the serpin family.</text>
</comment>
<dbReference type="SUPFAM" id="SSF56574">
    <property type="entry name" value="Serpins"/>
    <property type="match status" value="1"/>
</dbReference>
<feature type="domain" description="Serpin" evidence="2">
    <location>
        <begin position="57"/>
        <end position="169"/>
    </location>
</feature>
<name>A0A498JPL2_MALDO</name>
<dbReference type="GO" id="GO:0005615">
    <property type="term" value="C:extracellular space"/>
    <property type="evidence" value="ECO:0007669"/>
    <property type="project" value="InterPro"/>
</dbReference>
<organism evidence="3 4">
    <name type="scientific">Malus domestica</name>
    <name type="common">Apple</name>
    <name type="synonym">Pyrus malus</name>
    <dbReference type="NCBI Taxonomy" id="3750"/>
    <lineage>
        <taxon>Eukaryota</taxon>
        <taxon>Viridiplantae</taxon>
        <taxon>Streptophyta</taxon>
        <taxon>Embryophyta</taxon>
        <taxon>Tracheophyta</taxon>
        <taxon>Spermatophyta</taxon>
        <taxon>Magnoliopsida</taxon>
        <taxon>eudicotyledons</taxon>
        <taxon>Gunneridae</taxon>
        <taxon>Pentapetalae</taxon>
        <taxon>rosids</taxon>
        <taxon>fabids</taxon>
        <taxon>Rosales</taxon>
        <taxon>Rosaceae</taxon>
        <taxon>Amygdaloideae</taxon>
        <taxon>Maleae</taxon>
        <taxon>Malus</taxon>
    </lineage>
</organism>
<evidence type="ECO:0000259" key="2">
    <source>
        <dbReference type="Pfam" id="PF00079"/>
    </source>
</evidence>
<dbReference type="Proteomes" id="UP000290289">
    <property type="component" value="Chromosome 6"/>
</dbReference>
<dbReference type="PANTHER" id="PTHR11461">
    <property type="entry name" value="SERINE PROTEASE INHIBITOR, SERPIN"/>
    <property type="match status" value="1"/>
</dbReference>
<dbReference type="GO" id="GO:0004867">
    <property type="term" value="F:serine-type endopeptidase inhibitor activity"/>
    <property type="evidence" value="ECO:0007669"/>
    <property type="project" value="InterPro"/>
</dbReference>
<evidence type="ECO:0000256" key="1">
    <source>
        <dbReference type="ARBA" id="ARBA00009500"/>
    </source>
</evidence>
<evidence type="ECO:0000313" key="3">
    <source>
        <dbReference type="EMBL" id="RXH96996.1"/>
    </source>
</evidence>
<accession>A0A498JPL2</accession>
<dbReference type="InterPro" id="IPR042178">
    <property type="entry name" value="Serpin_sf_1"/>
</dbReference>
<dbReference type="EMBL" id="RDQH01000332">
    <property type="protein sequence ID" value="RXH96996.1"/>
    <property type="molecule type" value="Genomic_DNA"/>
</dbReference>
<dbReference type="InterPro" id="IPR036186">
    <property type="entry name" value="Serpin_sf"/>
</dbReference>
<sequence>MASFIALRRTSSMKLSPFFNMRPLAPSLFPSIRSRRIQTLSTITVPETMKIEKSIRNQTDVGLRMMKPLFLNEGENSNIVYSPLSIHVVLSLIAAGTKGQTEEELLSFLKSQSTAHLNLLASEIVALVFADGSPIGGPILSFANGLWVDKSTPLKPSFKEWPPQCYHKDRRSRSPKIP</sequence>
<dbReference type="Pfam" id="PF00079">
    <property type="entry name" value="Serpin"/>
    <property type="match status" value="1"/>
</dbReference>